<dbReference type="GO" id="GO:0003713">
    <property type="term" value="F:transcription coactivator activity"/>
    <property type="evidence" value="ECO:0007669"/>
    <property type="project" value="TreeGrafter"/>
</dbReference>
<evidence type="ECO:0000313" key="6">
    <source>
        <dbReference type="EnsemblMetazoa" id="tetur18g00680.1"/>
    </source>
</evidence>
<dbReference type="OrthoDB" id="76412at2759"/>
<keyword evidence="7" id="KW-1185">Reference proteome</keyword>
<dbReference type="Proteomes" id="UP000015104">
    <property type="component" value="Unassembled WGS sequence"/>
</dbReference>
<dbReference type="PANTHER" id="PTHR21680">
    <property type="entry name" value="COILED-COIL DOMAIN-CONTAINING PROTEIN 124"/>
    <property type="match status" value="1"/>
</dbReference>
<evidence type="ECO:0000256" key="3">
    <source>
        <dbReference type="ARBA" id="ARBA00023054"/>
    </source>
</evidence>
<feature type="domain" description="Coiled-coil" evidence="5">
    <location>
        <begin position="124"/>
        <end position="204"/>
    </location>
</feature>
<organism evidence="6 7">
    <name type="scientific">Tetranychus urticae</name>
    <name type="common">Two-spotted spider mite</name>
    <dbReference type="NCBI Taxonomy" id="32264"/>
    <lineage>
        <taxon>Eukaryota</taxon>
        <taxon>Metazoa</taxon>
        <taxon>Ecdysozoa</taxon>
        <taxon>Arthropoda</taxon>
        <taxon>Chelicerata</taxon>
        <taxon>Arachnida</taxon>
        <taxon>Acari</taxon>
        <taxon>Acariformes</taxon>
        <taxon>Trombidiformes</taxon>
        <taxon>Prostigmata</taxon>
        <taxon>Eleutherengona</taxon>
        <taxon>Raphignathae</taxon>
        <taxon>Tetranychoidea</taxon>
        <taxon>Tetranychidae</taxon>
        <taxon>Tetranychus</taxon>
    </lineage>
</organism>
<gene>
    <name evidence="6" type="primary">107366521</name>
</gene>
<reference evidence="6" key="2">
    <citation type="submission" date="2015-06" db="UniProtKB">
        <authorList>
            <consortium name="EnsemblMetazoa"/>
        </authorList>
    </citation>
    <scope>IDENTIFICATION</scope>
</reference>
<dbReference type="EnsemblMetazoa" id="tetur18g00680.1">
    <property type="protein sequence ID" value="tetur18g00680.1"/>
    <property type="gene ID" value="tetur18g00680"/>
</dbReference>
<dbReference type="GO" id="GO:0005634">
    <property type="term" value="C:nucleus"/>
    <property type="evidence" value="ECO:0007669"/>
    <property type="project" value="TreeGrafter"/>
</dbReference>
<dbReference type="OMA" id="FEERMMP"/>
<name>T1KQP6_TETUR</name>
<dbReference type="Pfam" id="PF06244">
    <property type="entry name" value="Ccdc124"/>
    <property type="match status" value="1"/>
</dbReference>
<protein>
    <recommendedName>
        <fullName evidence="5">Coiled-coil domain-containing protein</fullName>
    </recommendedName>
</protein>
<dbReference type="KEGG" id="tut:107366521"/>
<evidence type="ECO:0000259" key="5">
    <source>
        <dbReference type="Pfam" id="PF06244"/>
    </source>
</evidence>
<dbReference type="GO" id="GO:0030496">
    <property type="term" value="C:midbody"/>
    <property type="evidence" value="ECO:0007669"/>
    <property type="project" value="UniProtKB-SubCell"/>
</dbReference>
<feature type="compositionally biased region" description="Polar residues" evidence="4">
    <location>
        <begin position="1"/>
        <end position="10"/>
    </location>
</feature>
<feature type="compositionally biased region" description="Basic and acidic residues" evidence="4">
    <location>
        <begin position="12"/>
        <end position="43"/>
    </location>
</feature>
<comment type="subcellular location">
    <subcellularLocation>
        <location evidence="1">Midbody</location>
    </subcellularLocation>
</comment>
<evidence type="ECO:0000256" key="4">
    <source>
        <dbReference type="SAM" id="MobiDB-lite"/>
    </source>
</evidence>
<dbReference type="GO" id="GO:0006366">
    <property type="term" value="P:transcription by RNA polymerase II"/>
    <property type="evidence" value="ECO:0007669"/>
    <property type="project" value="TreeGrafter"/>
</dbReference>
<dbReference type="InterPro" id="IPR054414">
    <property type="entry name" value="Ccdc124/Oxs1_C"/>
</dbReference>
<proteinExistence type="inferred from homology"/>
<feature type="region of interest" description="Disordered" evidence="4">
    <location>
        <begin position="1"/>
        <end position="43"/>
    </location>
</feature>
<evidence type="ECO:0000256" key="2">
    <source>
        <dbReference type="ARBA" id="ARBA00008296"/>
    </source>
</evidence>
<dbReference type="STRING" id="32264.T1KQP6"/>
<dbReference type="InterPro" id="IPR010422">
    <property type="entry name" value="Ccdc124/Oxs1"/>
</dbReference>
<evidence type="ECO:0000313" key="7">
    <source>
        <dbReference type="Proteomes" id="UP000015104"/>
    </source>
</evidence>
<dbReference type="AlphaFoldDB" id="T1KQP6"/>
<reference evidence="7" key="1">
    <citation type="submission" date="2011-08" db="EMBL/GenBank/DDBJ databases">
        <authorList>
            <person name="Rombauts S."/>
        </authorList>
    </citation>
    <scope>NUCLEOTIDE SEQUENCE</scope>
    <source>
        <strain evidence="7">London</strain>
    </source>
</reference>
<dbReference type="EMBL" id="CAEY01000378">
    <property type="status" value="NOT_ANNOTATED_CDS"/>
    <property type="molecule type" value="Genomic_DNA"/>
</dbReference>
<dbReference type="eggNOG" id="KOG3223">
    <property type="taxonomic scope" value="Eukaryota"/>
</dbReference>
<evidence type="ECO:0000256" key="1">
    <source>
        <dbReference type="ARBA" id="ARBA00004214"/>
    </source>
</evidence>
<accession>T1KQP6</accession>
<dbReference type="PANTHER" id="PTHR21680:SF0">
    <property type="entry name" value="COILED-COIL DOMAIN-CONTAINING PROTEIN 124"/>
    <property type="match status" value="1"/>
</dbReference>
<sequence>MPKKMGTNSKAVEARARKDEKKRAEQDRIQKEKEDAYWKDDDKQLLRKAQRKAEQEKKKEETLAKKALKQALYEEEMASIKGPSGGGSSSGPTKVTRAQIATKLESKKIESPKPKVIETPIEENLNRIQVENEARTVDEAIAVLSVADTEFERHPERRVKAAYTAFEEKMLPKYKAENSNLRLSQIKQILKKDWMKSPENPLNQPHVAYNSAIVKK</sequence>
<comment type="similarity">
    <text evidence="2">Belongs to the CCDC124 family.</text>
</comment>
<keyword evidence="3" id="KW-0175">Coiled coil</keyword>
<dbReference type="HOGENOM" id="CLU_069723_0_1_1"/>